<proteinExistence type="predicted"/>
<dbReference type="EMBL" id="GBXM01025861">
    <property type="protein sequence ID" value="JAH82716.1"/>
    <property type="molecule type" value="Transcribed_RNA"/>
</dbReference>
<accession>A0A0E9VXB4</accession>
<sequence length="19" mass="2310">MSLHVCTQMRCCCHRLFKL</sequence>
<protein>
    <submittedName>
        <fullName evidence="1">Uncharacterized protein</fullName>
    </submittedName>
</protein>
<dbReference type="AlphaFoldDB" id="A0A0E9VXB4"/>
<reference evidence="1" key="1">
    <citation type="submission" date="2014-11" db="EMBL/GenBank/DDBJ databases">
        <authorList>
            <person name="Amaro Gonzalez C."/>
        </authorList>
    </citation>
    <scope>NUCLEOTIDE SEQUENCE</scope>
</reference>
<evidence type="ECO:0000313" key="1">
    <source>
        <dbReference type="EMBL" id="JAH82716.1"/>
    </source>
</evidence>
<reference evidence="1" key="2">
    <citation type="journal article" date="2015" name="Fish Shellfish Immunol.">
        <title>Early steps in the European eel (Anguilla anguilla)-Vibrio vulnificus interaction in the gills: Role of the RtxA13 toxin.</title>
        <authorList>
            <person name="Callol A."/>
            <person name="Pajuelo D."/>
            <person name="Ebbesson L."/>
            <person name="Teles M."/>
            <person name="MacKenzie S."/>
            <person name="Amaro C."/>
        </authorList>
    </citation>
    <scope>NUCLEOTIDE SEQUENCE</scope>
</reference>
<organism evidence="1">
    <name type="scientific">Anguilla anguilla</name>
    <name type="common">European freshwater eel</name>
    <name type="synonym">Muraena anguilla</name>
    <dbReference type="NCBI Taxonomy" id="7936"/>
    <lineage>
        <taxon>Eukaryota</taxon>
        <taxon>Metazoa</taxon>
        <taxon>Chordata</taxon>
        <taxon>Craniata</taxon>
        <taxon>Vertebrata</taxon>
        <taxon>Euteleostomi</taxon>
        <taxon>Actinopterygii</taxon>
        <taxon>Neopterygii</taxon>
        <taxon>Teleostei</taxon>
        <taxon>Anguilliformes</taxon>
        <taxon>Anguillidae</taxon>
        <taxon>Anguilla</taxon>
    </lineage>
</organism>
<name>A0A0E9VXB4_ANGAN</name>